<proteinExistence type="predicted"/>
<dbReference type="ESTHER" id="9burk-a0a108irp3">
    <property type="family name" value="Xaa-Pro-like_dom"/>
</dbReference>
<dbReference type="EMBL" id="LPHB01000053">
    <property type="protein sequence ID" value="KWA59552.1"/>
    <property type="molecule type" value="Genomic_DNA"/>
</dbReference>
<dbReference type="Gene3D" id="3.40.50.1820">
    <property type="entry name" value="alpha/beta hydrolase"/>
    <property type="match status" value="1"/>
</dbReference>
<evidence type="ECO:0000256" key="1">
    <source>
        <dbReference type="ARBA" id="ARBA00022801"/>
    </source>
</evidence>
<dbReference type="InterPro" id="IPR029058">
    <property type="entry name" value="AB_hydrolase_fold"/>
</dbReference>
<dbReference type="GO" id="GO:0052689">
    <property type="term" value="F:carboxylic ester hydrolase activity"/>
    <property type="evidence" value="ECO:0007669"/>
    <property type="project" value="UniProtKB-ARBA"/>
</dbReference>
<dbReference type="AlphaFoldDB" id="A0A108IRP3"/>
<gene>
    <name evidence="3" type="ORF">WT44_18470</name>
</gene>
<dbReference type="STRING" id="1503054.WT74_29630"/>
<keyword evidence="1" id="KW-0378">Hydrolase</keyword>
<dbReference type="InterPro" id="IPR000383">
    <property type="entry name" value="Xaa-Pro-like_dom"/>
</dbReference>
<name>A0A108IRP3_9BURK</name>
<dbReference type="RefSeq" id="WP_060148351.1">
    <property type="nucleotide sequence ID" value="NZ_LPGD01000015.1"/>
</dbReference>
<dbReference type="Pfam" id="PF02129">
    <property type="entry name" value="Peptidase_S15"/>
    <property type="match status" value="1"/>
</dbReference>
<evidence type="ECO:0000313" key="4">
    <source>
        <dbReference type="Proteomes" id="UP000068603"/>
    </source>
</evidence>
<sequence length="312" mass="34583">MARYDIEFLSEGTILRGWFYEPDPQGTGTATPPAIVMAHGFSAVKEQYLDRYAEVFAASGFAVLVYDHRGFGASDGHPRQEVDPVLQRRGYRDAISYLLTRPDVDAARIGIWGTSYSGGHVLEVAAIDRRVKCVVSQVPTISGYQSALRRTRSDLVPALLARFDEDRAHRFAGGTPAMLPAVSDDPQVACAMAGADAFRFFTESAARFAPNWKNEVTLRSAEMARENEPGQYVARISPAPLLMIVADQDWLTPTDLCLQAWQTALEPKQLLMINGGHFTPYVEHFEATSRAAAQWFERHLSGARRPGHARVR</sequence>
<feature type="domain" description="Xaa-Pro dipeptidyl-peptidase-like" evidence="2">
    <location>
        <begin position="22"/>
        <end position="278"/>
    </location>
</feature>
<dbReference type="InterPro" id="IPR050261">
    <property type="entry name" value="FrsA_esterase"/>
</dbReference>
<reference evidence="3 4" key="1">
    <citation type="submission" date="2015-11" db="EMBL/GenBank/DDBJ databases">
        <title>Expanding the genomic diversity of Burkholderia species for the development of highly accurate diagnostics.</title>
        <authorList>
            <person name="Sahl J."/>
            <person name="Keim P."/>
            <person name="Wagner D."/>
        </authorList>
    </citation>
    <scope>NUCLEOTIDE SEQUENCE [LARGE SCALE GENOMIC DNA]</scope>
    <source>
        <strain evidence="3 4">MSMB1960WGS</strain>
    </source>
</reference>
<dbReference type="SUPFAM" id="SSF53474">
    <property type="entry name" value="alpha/beta-Hydrolases"/>
    <property type="match status" value="1"/>
</dbReference>
<accession>A0A108IRP3</accession>
<dbReference type="PANTHER" id="PTHR22946">
    <property type="entry name" value="DIENELACTONE HYDROLASE DOMAIN-CONTAINING PROTEIN-RELATED"/>
    <property type="match status" value="1"/>
</dbReference>
<evidence type="ECO:0000313" key="3">
    <source>
        <dbReference type="EMBL" id="KWA59552.1"/>
    </source>
</evidence>
<dbReference type="PANTHER" id="PTHR22946:SF9">
    <property type="entry name" value="POLYKETIDE TRANSFERASE AF380"/>
    <property type="match status" value="1"/>
</dbReference>
<dbReference type="Proteomes" id="UP000068603">
    <property type="component" value="Unassembled WGS sequence"/>
</dbReference>
<organism evidence="3">
    <name type="scientific">Burkholderia stagnalis</name>
    <dbReference type="NCBI Taxonomy" id="1503054"/>
    <lineage>
        <taxon>Bacteria</taxon>
        <taxon>Pseudomonadati</taxon>
        <taxon>Pseudomonadota</taxon>
        <taxon>Betaproteobacteria</taxon>
        <taxon>Burkholderiales</taxon>
        <taxon>Burkholderiaceae</taxon>
        <taxon>Burkholderia</taxon>
        <taxon>Burkholderia cepacia complex</taxon>
    </lineage>
</organism>
<evidence type="ECO:0000259" key="2">
    <source>
        <dbReference type="Pfam" id="PF02129"/>
    </source>
</evidence>
<comment type="caution">
    <text evidence="3">The sequence shown here is derived from an EMBL/GenBank/DDBJ whole genome shotgun (WGS) entry which is preliminary data.</text>
</comment>
<protein>
    <submittedName>
        <fullName evidence="3">Acetylxylan esterase</fullName>
    </submittedName>
</protein>
<dbReference type="Gene3D" id="1.10.10.800">
    <property type="match status" value="1"/>
</dbReference>